<evidence type="ECO:0000256" key="1">
    <source>
        <dbReference type="ARBA" id="ARBA00004287"/>
    </source>
</evidence>
<dbReference type="Proteomes" id="UP000032142">
    <property type="component" value="Unassembled WGS sequence"/>
</dbReference>
<dbReference type="PANTHER" id="PTHR10663">
    <property type="entry name" value="GUANYL-NUCLEOTIDE EXCHANGE FACTOR"/>
    <property type="match status" value="1"/>
</dbReference>
<comment type="subcellular location">
    <subcellularLocation>
        <location evidence="2">Cytoplasm</location>
        <location evidence="2">Cytosol</location>
    </subcellularLocation>
    <subcellularLocation>
        <location evidence="1">Membrane</location>
        <topology evidence="1">Peripheral membrane protein</topology>
        <orientation evidence="1">Cytoplasmic side</orientation>
    </subcellularLocation>
</comment>
<keyword evidence="3" id="KW-0344">Guanine-nucleotide releasing factor</keyword>
<evidence type="ECO:0000256" key="2">
    <source>
        <dbReference type="ARBA" id="ARBA00004514"/>
    </source>
</evidence>
<sequence>MEPEVLLAGSIDDSFRSRLKAEIGILFPMLILRVLENVLQPSFLQKMTILNLLDKIGGNSQIIIYIFVNYDCDVDSPNILERVVNGLLKTSLRPPSGSTTTLSTVQDIFLRHELVQCLVSIIKSMGAWMDQQLKIDTATLEQHRAYKIELQKGGSLFNRKPFKGIEFLINTKNVGNSSKEVAAFLKNNTAGLSEIVIGDYLGEKEEFALRVMHTYVAF</sequence>
<dbReference type="Gene3D" id="1.10.220.20">
    <property type="match status" value="1"/>
</dbReference>
<comment type="caution">
    <text evidence="5">The sequence shown here is derived from an EMBL/GenBank/DDBJ whole genome shotgun (WGS) entry which is preliminary data.</text>
</comment>
<dbReference type="Pfam" id="PF12783">
    <property type="entry name" value="Sec7-like_HUS"/>
    <property type="match status" value="1"/>
</dbReference>
<evidence type="ECO:0000313" key="5">
    <source>
        <dbReference type="EMBL" id="KHG02073.1"/>
    </source>
</evidence>
<dbReference type="GO" id="GO:0032012">
    <property type="term" value="P:regulation of ARF protein signal transduction"/>
    <property type="evidence" value="ECO:0007669"/>
    <property type="project" value="InterPro"/>
</dbReference>
<dbReference type="Pfam" id="PF01369">
    <property type="entry name" value="Sec7"/>
    <property type="match status" value="1"/>
</dbReference>
<dbReference type="GO" id="GO:0005829">
    <property type="term" value="C:cytosol"/>
    <property type="evidence" value="ECO:0007669"/>
    <property type="project" value="UniProtKB-SubCell"/>
</dbReference>
<dbReference type="InterPro" id="IPR000904">
    <property type="entry name" value="Sec7_dom"/>
</dbReference>
<evidence type="ECO:0000259" key="4">
    <source>
        <dbReference type="PROSITE" id="PS50190"/>
    </source>
</evidence>
<dbReference type="GO" id="GO:0005802">
    <property type="term" value="C:trans-Golgi network"/>
    <property type="evidence" value="ECO:0007669"/>
    <property type="project" value="TreeGrafter"/>
</dbReference>
<dbReference type="InterPro" id="IPR035999">
    <property type="entry name" value="Sec7_dom_sf"/>
</dbReference>
<dbReference type="AlphaFoldDB" id="A0A0B0MIS0"/>
<dbReference type="InterPro" id="IPR032691">
    <property type="entry name" value="Mon2/Sec7/BIG1-like_HUS"/>
</dbReference>
<dbReference type="PANTHER" id="PTHR10663:SF108">
    <property type="entry name" value="BREFELDIN A-INHIBITED GUANINE NUCLEOTIDE-EXCHANGE PROTEIN 1"/>
    <property type="match status" value="1"/>
</dbReference>
<dbReference type="FunFam" id="1.10.220.20:FF:000002">
    <property type="entry name" value="Brefeldin A-inhibited guanine nucleotide-exchange protein 1"/>
    <property type="match status" value="1"/>
</dbReference>
<dbReference type="PROSITE" id="PS50190">
    <property type="entry name" value="SEC7"/>
    <property type="match status" value="1"/>
</dbReference>
<dbReference type="EMBL" id="JRRC01238792">
    <property type="protein sequence ID" value="KHG02073.1"/>
    <property type="molecule type" value="Genomic_DNA"/>
</dbReference>
<evidence type="ECO:0000313" key="6">
    <source>
        <dbReference type="Proteomes" id="UP000032142"/>
    </source>
</evidence>
<accession>A0A0B0MIS0</accession>
<evidence type="ECO:0000256" key="3">
    <source>
        <dbReference type="ARBA" id="ARBA00022658"/>
    </source>
</evidence>
<name>A0A0B0MIS0_GOSAR</name>
<dbReference type="GO" id="GO:0005085">
    <property type="term" value="F:guanyl-nucleotide exchange factor activity"/>
    <property type="evidence" value="ECO:0007669"/>
    <property type="project" value="UniProtKB-KW"/>
</dbReference>
<proteinExistence type="predicted"/>
<protein>
    <submittedName>
        <fullName evidence="5">Brefeldin A-inhibited guanine nucleotide-exchange 2</fullName>
    </submittedName>
</protein>
<feature type="domain" description="SEC7" evidence="4">
    <location>
        <begin position="139"/>
        <end position="216"/>
    </location>
</feature>
<reference evidence="6" key="1">
    <citation type="submission" date="2014-09" db="EMBL/GenBank/DDBJ databases">
        <authorList>
            <person name="Mudge J."/>
            <person name="Ramaraj T."/>
            <person name="Lindquist I.E."/>
            <person name="Bharti A.K."/>
            <person name="Sundararajan A."/>
            <person name="Cameron C.T."/>
            <person name="Woodward J.E."/>
            <person name="May G.D."/>
            <person name="Brubaker C."/>
            <person name="Broadhvest J."/>
            <person name="Wilkins T.A."/>
        </authorList>
    </citation>
    <scope>NUCLEOTIDE SEQUENCE</scope>
    <source>
        <strain evidence="6">cv. AKA8401</strain>
    </source>
</reference>
<gene>
    <name evidence="5" type="ORF">F383_26402</name>
</gene>
<organism evidence="5 6">
    <name type="scientific">Gossypium arboreum</name>
    <name type="common">Tree cotton</name>
    <name type="synonym">Gossypium nanking</name>
    <dbReference type="NCBI Taxonomy" id="29729"/>
    <lineage>
        <taxon>Eukaryota</taxon>
        <taxon>Viridiplantae</taxon>
        <taxon>Streptophyta</taxon>
        <taxon>Embryophyta</taxon>
        <taxon>Tracheophyta</taxon>
        <taxon>Spermatophyta</taxon>
        <taxon>Magnoliopsida</taxon>
        <taxon>eudicotyledons</taxon>
        <taxon>Gunneridae</taxon>
        <taxon>Pentapetalae</taxon>
        <taxon>rosids</taxon>
        <taxon>malvids</taxon>
        <taxon>Malvales</taxon>
        <taxon>Malvaceae</taxon>
        <taxon>Malvoideae</taxon>
        <taxon>Gossypium</taxon>
    </lineage>
</organism>
<dbReference type="GO" id="GO:0016020">
    <property type="term" value="C:membrane"/>
    <property type="evidence" value="ECO:0007669"/>
    <property type="project" value="UniProtKB-SubCell"/>
</dbReference>
<dbReference type="SUPFAM" id="SSF48425">
    <property type="entry name" value="Sec7 domain"/>
    <property type="match status" value="1"/>
</dbReference>
<keyword evidence="6" id="KW-1185">Reference proteome</keyword>